<dbReference type="InterPro" id="IPR045455">
    <property type="entry name" value="NrS-1_pol-like_helicase"/>
</dbReference>
<accession>A0ABT7HPF5</accession>
<gene>
    <name evidence="12" type="ORF">NYG85_03815</name>
</gene>
<dbReference type="SMART" id="SM00493">
    <property type="entry name" value="TOPRIM"/>
    <property type="match status" value="1"/>
</dbReference>
<proteinExistence type="predicted"/>
<dbReference type="PANTHER" id="PTHR35372">
    <property type="entry name" value="ATP BINDING PROTEIN-RELATED"/>
    <property type="match status" value="1"/>
</dbReference>
<dbReference type="InterPro" id="IPR034154">
    <property type="entry name" value="TOPRIM_DnaG/twinkle"/>
</dbReference>
<dbReference type="EMBL" id="JANURM010000003">
    <property type="protein sequence ID" value="MDL0088503.1"/>
    <property type="molecule type" value="Genomic_DNA"/>
</dbReference>
<keyword evidence="2" id="KW-0639">Primosome</keyword>
<dbReference type="Pfam" id="PF03288">
    <property type="entry name" value="Pox_D5"/>
    <property type="match status" value="1"/>
</dbReference>
<dbReference type="InterPro" id="IPR027417">
    <property type="entry name" value="P-loop_NTPase"/>
</dbReference>
<dbReference type="Gene3D" id="3.40.50.300">
    <property type="entry name" value="P-loop containing nucleotide triphosphate hydrolases"/>
    <property type="match status" value="1"/>
</dbReference>
<comment type="caution">
    <text evidence="12">The sequence shown here is derived from an EMBL/GenBank/DDBJ whole genome shotgun (WGS) entry which is preliminary data.</text>
</comment>
<evidence type="ECO:0000256" key="10">
    <source>
        <dbReference type="ARBA" id="ARBA00023163"/>
    </source>
</evidence>
<keyword evidence="3" id="KW-0808">Transferase</keyword>
<keyword evidence="13" id="KW-1185">Reference proteome</keyword>
<dbReference type="InterPro" id="IPR051620">
    <property type="entry name" value="ORF904-like_C"/>
</dbReference>
<evidence type="ECO:0000256" key="8">
    <source>
        <dbReference type="ARBA" id="ARBA00022806"/>
    </source>
</evidence>
<feature type="domain" description="SF3 helicase" evidence="11">
    <location>
        <begin position="657"/>
        <end position="815"/>
    </location>
</feature>
<dbReference type="PANTHER" id="PTHR35372:SF2">
    <property type="entry name" value="SF3 HELICASE DOMAIN-CONTAINING PROTEIN"/>
    <property type="match status" value="1"/>
</dbReference>
<keyword evidence="7" id="KW-0378">Hydrolase</keyword>
<keyword evidence="9" id="KW-0067">ATP-binding</keyword>
<dbReference type="InterPro" id="IPR014015">
    <property type="entry name" value="Helicase_SF3_DNA-vir"/>
</dbReference>
<dbReference type="RefSeq" id="WP_284937158.1">
    <property type="nucleotide sequence ID" value="NZ_JANURM010000003.1"/>
</dbReference>
<dbReference type="Pfam" id="PF01807">
    <property type="entry name" value="Zn_ribbon_DnaG"/>
    <property type="match status" value="1"/>
</dbReference>
<dbReference type="InterPro" id="IPR002694">
    <property type="entry name" value="Znf_CHC2"/>
</dbReference>
<organism evidence="12 13">
    <name type="scientific">Campylobacter gastrosuis</name>
    <dbReference type="NCBI Taxonomy" id="2974576"/>
    <lineage>
        <taxon>Bacteria</taxon>
        <taxon>Pseudomonadati</taxon>
        <taxon>Campylobacterota</taxon>
        <taxon>Epsilonproteobacteria</taxon>
        <taxon>Campylobacterales</taxon>
        <taxon>Campylobacteraceae</taxon>
        <taxon>Campylobacter</taxon>
    </lineage>
</organism>
<keyword evidence="1" id="KW-0240">DNA-directed RNA polymerase</keyword>
<dbReference type="SUPFAM" id="SSF57783">
    <property type="entry name" value="Zinc beta-ribbon"/>
    <property type="match status" value="1"/>
</dbReference>
<dbReference type="Gene3D" id="3.90.580.10">
    <property type="entry name" value="Zinc finger, CHC2-type domain"/>
    <property type="match status" value="1"/>
</dbReference>
<protein>
    <submittedName>
        <fullName evidence="12">Phage/plasmid primase, P4 family</fullName>
    </submittedName>
</protein>
<dbReference type="SMART" id="SM00400">
    <property type="entry name" value="ZnF_CHCC"/>
    <property type="match status" value="1"/>
</dbReference>
<dbReference type="Proteomes" id="UP001173801">
    <property type="component" value="Unassembled WGS sequence"/>
</dbReference>
<dbReference type="NCBIfam" id="TIGR01613">
    <property type="entry name" value="primase_Cterm"/>
    <property type="match status" value="1"/>
</dbReference>
<keyword evidence="4" id="KW-0548">Nucleotidyltransferase</keyword>
<evidence type="ECO:0000256" key="2">
    <source>
        <dbReference type="ARBA" id="ARBA00022515"/>
    </source>
</evidence>
<sequence length="980" mass="112607">MADTNIFATIKQTISKEQFKDYIASNYGIEFKGNNSNAFCPFHSHDYKTPSLGVSSNSDGAFFHCFSCNTSGDLVKFVELKEGISATAAAKKVCDYFAIPCNVNEKELSDDELRAYQKRNAEIKKTNELRAKKEAAEFIKRQNALKARLKELAPTLNNDMLNNEGLLSDIFDDLFYFRDSSLFSVYANELLGYSFEHKSPVIIIKNENDEPINLKFRQKFKYDNNLKQFGADRMDGKWIGEANASAYPFPLRYFLANTDDRVVICEGEKDALNLLSLGVRVITLGGVTASFSKYPKLLEVLKDKEIYIWFDNDEAGYLNAIKRYYELKEIAKDTHIVMFYALRKFLPAKYDISDYLFENKESYLQEKDPANKLFNAISFSCFKPTNDVLDEICEWFSTLKDQLNPYRQRPVIKHFDEIIDEFLQTDKKGKYINIFPVKGELDDETINVLFDEARALKKGNKEYDKFKELYISTALFKERADEDFQKFSCAFDKVFEIKKSMLASYHQTHISDMVNSFSDSLIKLGYNLSQYKGELYFWTKTHYARLDKNTLSNFIQVEWMQKAYVDTKKVVVDNAQKIIDNLHNRAYILDNIKRDENRRIVNFKNGTAFVSKNGKFTFKPRHDKKDGALTILDFDYDAKATCPKWNRFLKQVLGDEDDIKTLMEFIGYCFLPSHAFESFLFLYGKSGANGKSVILDTIRAFFGDENVSSLQLQQFEGHQLYGLANKLINIGSEIDKNGTDKGQLANLKALVSTKDSIMINPKNKDPFNLMPNEKPKLAFAGNEKPKQGLDNGVFRRMILLTFDKEVRDGAKIHGLSERFKDELAGIFNLAIAGLQRLITQGKFTRSKRMLSELEEYKDEINPIRTFVREGIIKDGNYLIPNKYLYNVYKAFIETKGGRALAEKSFFKALRDECMMNNIVISYGQKRLNMVYAGLTNNRPNCAFGIRLSDDFDFESINISGVSIDVANLSIYQRDGAKADE</sequence>
<evidence type="ECO:0000256" key="9">
    <source>
        <dbReference type="ARBA" id="ARBA00022840"/>
    </source>
</evidence>
<keyword evidence="6" id="KW-0547">Nucleotide-binding</keyword>
<dbReference type="InterPro" id="IPR004968">
    <property type="entry name" value="DNA_primase/NTPase_C"/>
</dbReference>
<dbReference type="InterPro" id="IPR014818">
    <property type="entry name" value="Phage/plasmid_primase_P4_C"/>
</dbReference>
<evidence type="ECO:0000256" key="5">
    <source>
        <dbReference type="ARBA" id="ARBA00022705"/>
    </source>
</evidence>
<dbReference type="SUPFAM" id="SSF56731">
    <property type="entry name" value="DNA primase core"/>
    <property type="match status" value="1"/>
</dbReference>
<evidence type="ECO:0000313" key="12">
    <source>
        <dbReference type="EMBL" id="MDL0088503.1"/>
    </source>
</evidence>
<evidence type="ECO:0000313" key="13">
    <source>
        <dbReference type="Proteomes" id="UP001173801"/>
    </source>
</evidence>
<name>A0ABT7HPF5_9BACT</name>
<evidence type="ECO:0000259" key="11">
    <source>
        <dbReference type="PROSITE" id="PS51206"/>
    </source>
</evidence>
<evidence type="ECO:0000256" key="7">
    <source>
        <dbReference type="ARBA" id="ARBA00022801"/>
    </source>
</evidence>
<dbReference type="InterPro" id="IPR006500">
    <property type="entry name" value="Helicase_put_C_phage/plasmid"/>
</dbReference>
<evidence type="ECO:0000256" key="1">
    <source>
        <dbReference type="ARBA" id="ARBA00022478"/>
    </source>
</evidence>
<keyword evidence="8" id="KW-0347">Helicase</keyword>
<reference evidence="12" key="1">
    <citation type="submission" date="2022-08" db="EMBL/GenBank/DDBJ databases">
        <authorList>
            <person name="Wang H."/>
        </authorList>
    </citation>
    <scope>NUCLEOTIDE SEQUENCE</scope>
    <source>
        <strain evidence="12">PS10</strain>
    </source>
</reference>
<evidence type="ECO:0000256" key="6">
    <source>
        <dbReference type="ARBA" id="ARBA00022741"/>
    </source>
</evidence>
<evidence type="ECO:0000256" key="4">
    <source>
        <dbReference type="ARBA" id="ARBA00022695"/>
    </source>
</evidence>
<dbReference type="PROSITE" id="PS51206">
    <property type="entry name" value="SF3_HELICASE_1"/>
    <property type="match status" value="1"/>
</dbReference>
<reference evidence="12" key="2">
    <citation type="journal article" date="2023" name="Microorganisms">
        <title>Isolation and Genomic Characteristics of Cat-Borne Campylobacter felis sp. nov. and Sheep-Borne Campylobacter ovis sp. nov.</title>
        <authorList>
            <person name="Wang H."/>
            <person name="Li Y."/>
            <person name="Gu Y."/>
            <person name="Zhou G."/>
            <person name="Chen X."/>
            <person name="Zhang X."/>
            <person name="Shao Z."/>
            <person name="Zhang J."/>
            <person name="Zhang M."/>
        </authorList>
    </citation>
    <scope>NUCLEOTIDE SEQUENCE</scope>
    <source>
        <strain evidence="12">PS10</strain>
    </source>
</reference>
<keyword evidence="10" id="KW-0804">Transcription</keyword>
<evidence type="ECO:0000256" key="3">
    <source>
        <dbReference type="ARBA" id="ARBA00022679"/>
    </source>
</evidence>
<dbReference type="Pfam" id="PF08706">
    <property type="entry name" value="D5_N"/>
    <property type="match status" value="1"/>
</dbReference>
<dbReference type="InterPro" id="IPR006171">
    <property type="entry name" value="TOPRIM_dom"/>
</dbReference>
<dbReference type="InterPro" id="IPR036977">
    <property type="entry name" value="DNA_primase_Znf_CHC2"/>
</dbReference>
<dbReference type="CDD" id="cd01029">
    <property type="entry name" value="TOPRIM_primases"/>
    <property type="match status" value="1"/>
</dbReference>
<keyword evidence="5" id="KW-0235">DNA replication</keyword>
<dbReference type="Pfam" id="PF19263">
    <property type="entry name" value="DUF5906"/>
    <property type="match status" value="1"/>
</dbReference>
<dbReference type="Pfam" id="PF13155">
    <property type="entry name" value="Toprim_2"/>
    <property type="match status" value="1"/>
</dbReference>
<dbReference type="Gene3D" id="3.40.1360.10">
    <property type="match status" value="1"/>
</dbReference>